<dbReference type="RefSeq" id="WP_081163493.1">
    <property type="nucleotide sequence ID" value="NZ_LWBP01000089.1"/>
</dbReference>
<dbReference type="Proteomes" id="UP000192276">
    <property type="component" value="Unassembled WGS sequence"/>
</dbReference>
<evidence type="ECO:0000256" key="1">
    <source>
        <dbReference type="SAM" id="SignalP"/>
    </source>
</evidence>
<feature type="chain" id="PRO_5012325365" description="Cytochrome P460 domain-containing protein" evidence="1">
    <location>
        <begin position="22"/>
        <end position="157"/>
    </location>
</feature>
<dbReference type="STRING" id="550983.A4R26_15740"/>
<feature type="signal peptide" evidence="1">
    <location>
        <begin position="1"/>
        <end position="21"/>
    </location>
</feature>
<sequence>MRHTVYVFCLALVFLSGACHSKKTLGLNEEASLQNPGALPENPLLLNAITSSIYPKDSTIAVLYGNDLAYNYAAANADGHYPAGAVLYEVAWQLQTDEQWFGANIPKIIKTIERIEFSADNPPRYTLFHGDAHQEYAPLNKVERVAFILGQKMAVSP</sequence>
<reference evidence="3" key="1">
    <citation type="submission" date="2016-04" db="EMBL/GenBank/DDBJ databases">
        <authorList>
            <person name="Chen L."/>
            <person name="Zhuang W."/>
            <person name="Wang G."/>
        </authorList>
    </citation>
    <scope>NUCLEOTIDE SEQUENCE [LARGE SCALE GENOMIC DNA]</scope>
    <source>
        <strain evidence="3">208</strain>
    </source>
</reference>
<keyword evidence="1" id="KW-0732">Signal</keyword>
<organism evidence="2 3">
    <name type="scientific">Niastella populi</name>
    <dbReference type="NCBI Taxonomy" id="550983"/>
    <lineage>
        <taxon>Bacteria</taxon>
        <taxon>Pseudomonadati</taxon>
        <taxon>Bacteroidota</taxon>
        <taxon>Chitinophagia</taxon>
        <taxon>Chitinophagales</taxon>
        <taxon>Chitinophagaceae</taxon>
        <taxon>Niastella</taxon>
    </lineage>
</organism>
<protein>
    <recommendedName>
        <fullName evidence="4">Cytochrome P460 domain-containing protein</fullName>
    </recommendedName>
</protein>
<proteinExistence type="predicted"/>
<name>A0A1V9G1I5_9BACT</name>
<evidence type="ECO:0000313" key="2">
    <source>
        <dbReference type="EMBL" id="OQP64505.1"/>
    </source>
</evidence>
<dbReference type="PROSITE" id="PS51257">
    <property type="entry name" value="PROKAR_LIPOPROTEIN"/>
    <property type="match status" value="1"/>
</dbReference>
<dbReference type="AlphaFoldDB" id="A0A1V9G1I5"/>
<keyword evidence="3" id="KW-1185">Reference proteome</keyword>
<evidence type="ECO:0008006" key="4">
    <source>
        <dbReference type="Google" id="ProtNLM"/>
    </source>
</evidence>
<gene>
    <name evidence="2" type="ORF">A4R26_15740</name>
</gene>
<comment type="caution">
    <text evidence="2">The sequence shown here is derived from an EMBL/GenBank/DDBJ whole genome shotgun (WGS) entry which is preliminary data.</text>
</comment>
<dbReference type="OrthoDB" id="674757at2"/>
<evidence type="ECO:0000313" key="3">
    <source>
        <dbReference type="Proteomes" id="UP000192276"/>
    </source>
</evidence>
<dbReference type="EMBL" id="LWBP01000089">
    <property type="protein sequence ID" value="OQP64505.1"/>
    <property type="molecule type" value="Genomic_DNA"/>
</dbReference>
<accession>A0A1V9G1I5</accession>